<dbReference type="GO" id="GO:0032040">
    <property type="term" value="C:small-subunit processome"/>
    <property type="evidence" value="ECO:0007669"/>
    <property type="project" value="InterPro"/>
</dbReference>
<dbReference type="PANTHER" id="PTHR22840">
    <property type="entry name" value="WD REPEAT-CONTAINING PROTEIN 36"/>
    <property type="match status" value="1"/>
</dbReference>
<feature type="domain" description="WDR36/Utp21 C-terminal" evidence="3">
    <location>
        <begin position="747"/>
        <end position="952"/>
    </location>
</feature>
<dbReference type="InterPro" id="IPR059157">
    <property type="entry name" value="WDR36-Utp21_N"/>
</dbReference>
<gene>
    <name evidence="5" type="ORF">X943_002399</name>
</gene>
<keyword evidence="6" id="KW-1185">Reference proteome</keyword>
<accession>A0AAD9GAG6</accession>
<dbReference type="Pfam" id="PF25171">
    <property type="entry name" value="Beta-prop_WDR36-Utp21_1st"/>
    <property type="match status" value="1"/>
</dbReference>
<dbReference type="Pfam" id="PF04192">
    <property type="entry name" value="Utp21"/>
    <property type="match status" value="1"/>
</dbReference>
<dbReference type="InterPro" id="IPR007319">
    <property type="entry name" value="WDR36/Utp21_C"/>
</dbReference>
<sequence length="958" mass="106409">MWDEASIRRRRSSVFYPSGQVGLVCDGRVACLNVMGSTAFVVVSTLRQFTVYDAFALKVAFVSLPMLCDVKHIATKFEHVFVVLANNSIFAFHRYDQRQIKNCHSAEILGILSADNMLVTFSRNEVITYEQMFLDTGSPDGVNKDTENPSKDSNKSEQWHPKKTINMPDGVYLEIVVPLVGFKNKVLLGSCNGQMHLCNVSTGNIIHTFQFSDAVVAQQMKDRSPSISAVVQSQLKSNSIVAVGYRSGDVLVVDIKADQVLGSLKLSKYQQHATSLMFVYDAMGMLHGREKSLIAGEVLLIGTENGDIVIFDLSGFRTFSVIKGAHVGPIKHLMYVEKTNSLVTAGTDNSLVLWSMDSDKHLIREFKSRRGLIGEVNLMQAYDADELDLLVCSSSNGVGYLGKASTMQQVRCNTFSTTVCKQKLRKITAIASCYQRHYDWPNIATCHQNTHVVHLWSGHRGALAEGVIKAPNMAETATAVCISSCGNYVVVGYINGQLHLFNLQSTNHEDELVIKQRGERSSAHESRIITLSLLGGVQLVSICDSSKDRTIKTWDISTVSLKDMYEPDLPKGAYVHLAVCGSLLTALACSDGVIYLVDVIGKMVIRTIGYGKVTSMAFHPNGSWFIATASDSTMVAYDILAACYVEYARFTGQVLAVSIDSSGAFLNVAIENAPGIIMRYANKHVFEIDAKTMLYKELGDEPVMLQLPCLVKDDSTDDRRGDNIESAVDDVDEVEMRTDYRSSAEPLADGMISLSGLSSGQLQSILFLDEIKEKSKPKEPPKAAEDLPFFIPTTYKDGQLVFVDPQTSGLTEEQQPKPRKKLLHPSDVIGELESLIMAKDRSATKYEDIMRYLLNQTPAGVHLALSTLSIEKKNDALLNLLKFFEYYQSRKTNSDALQVFLYIFLKYHGEAISNLRLKGVKSVLERLSANLHEDNQRLQQHFDRISCFIKFFTHLQME</sequence>
<proteinExistence type="predicted"/>
<feature type="region of interest" description="Disordered" evidence="2">
    <location>
        <begin position="138"/>
        <end position="163"/>
    </location>
</feature>
<feature type="domain" description="WDR36/Utp21 N-terminal" evidence="4">
    <location>
        <begin position="41"/>
        <end position="357"/>
    </location>
</feature>
<comment type="caution">
    <text evidence="5">The sequence shown here is derived from an EMBL/GenBank/DDBJ whole genome shotgun (WGS) entry which is preliminary data.</text>
</comment>
<evidence type="ECO:0000256" key="2">
    <source>
        <dbReference type="SAM" id="MobiDB-lite"/>
    </source>
</evidence>
<evidence type="ECO:0000313" key="6">
    <source>
        <dbReference type="Proteomes" id="UP001195914"/>
    </source>
</evidence>
<reference evidence="5" key="1">
    <citation type="journal article" date="2014" name="Nucleic Acids Res.">
        <title>The evolutionary dynamics of variant antigen genes in Babesia reveal a history of genomic innovation underlying host-parasite interaction.</title>
        <authorList>
            <person name="Jackson A.P."/>
            <person name="Otto T.D."/>
            <person name="Darby A."/>
            <person name="Ramaprasad A."/>
            <person name="Xia D."/>
            <person name="Echaide I.E."/>
            <person name="Farber M."/>
            <person name="Gahlot S."/>
            <person name="Gamble J."/>
            <person name="Gupta D."/>
            <person name="Gupta Y."/>
            <person name="Jackson L."/>
            <person name="Malandrin L."/>
            <person name="Malas T.B."/>
            <person name="Moussa E."/>
            <person name="Nair M."/>
            <person name="Reid A.J."/>
            <person name="Sanders M."/>
            <person name="Sharma J."/>
            <person name="Tracey A."/>
            <person name="Quail M.A."/>
            <person name="Weir W."/>
            <person name="Wastling J.M."/>
            <person name="Hall N."/>
            <person name="Willadsen P."/>
            <person name="Lingelbach K."/>
            <person name="Shiels B."/>
            <person name="Tait A."/>
            <person name="Berriman M."/>
            <person name="Allred D.R."/>
            <person name="Pain A."/>
        </authorList>
    </citation>
    <scope>NUCLEOTIDE SEQUENCE</scope>
    <source>
        <strain evidence="5">1802A</strain>
    </source>
</reference>
<evidence type="ECO:0000313" key="5">
    <source>
        <dbReference type="EMBL" id="KAK1934858.1"/>
    </source>
</evidence>
<dbReference type="InterPro" id="IPR011047">
    <property type="entry name" value="Quinoprotein_ADH-like_sf"/>
</dbReference>
<dbReference type="InterPro" id="IPR001680">
    <property type="entry name" value="WD40_rpt"/>
</dbReference>
<dbReference type="AlphaFoldDB" id="A0AAD9GAG6"/>
<dbReference type="SUPFAM" id="SSF50998">
    <property type="entry name" value="Quinoprotein alcohol dehydrogenase-like"/>
    <property type="match status" value="1"/>
</dbReference>
<organism evidence="5 6">
    <name type="scientific">Babesia divergens</name>
    <dbReference type="NCBI Taxonomy" id="32595"/>
    <lineage>
        <taxon>Eukaryota</taxon>
        <taxon>Sar</taxon>
        <taxon>Alveolata</taxon>
        <taxon>Apicomplexa</taxon>
        <taxon>Aconoidasida</taxon>
        <taxon>Piroplasmida</taxon>
        <taxon>Babesiidae</taxon>
        <taxon>Babesia</taxon>
    </lineage>
</organism>
<keyword evidence="1" id="KW-0853">WD repeat</keyword>
<dbReference type="PROSITE" id="PS50082">
    <property type="entry name" value="WD_REPEATS_2"/>
    <property type="match status" value="1"/>
</dbReference>
<dbReference type="GO" id="GO:0034388">
    <property type="term" value="C:Pwp2p-containing subcomplex of 90S preribosome"/>
    <property type="evidence" value="ECO:0007669"/>
    <property type="project" value="TreeGrafter"/>
</dbReference>
<dbReference type="GO" id="GO:0006364">
    <property type="term" value="P:rRNA processing"/>
    <property type="evidence" value="ECO:0007669"/>
    <property type="project" value="InterPro"/>
</dbReference>
<dbReference type="InterPro" id="IPR015943">
    <property type="entry name" value="WD40/YVTN_repeat-like_dom_sf"/>
</dbReference>
<evidence type="ECO:0000256" key="1">
    <source>
        <dbReference type="PROSITE-ProRule" id="PRU00221"/>
    </source>
</evidence>
<dbReference type="PANTHER" id="PTHR22840:SF12">
    <property type="entry name" value="WD REPEAT-CONTAINING PROTEIN 36"/>
    <property type="match status" value="1"/>
</dbReference>
<evidence type="ECO:0000259" key="4">
    <source>
        <dbReference type="Pfam" id="PF25171"/>
    </source>
</evidence>
<feature type="repeat" description="WD" evidence="1">
    <location>
        <begin position="323"/>
        <end position="364"/>
    </location>
</feature>
<reference evidence="5" key="2">
    <citation type="submission" date="2021-05" db="EMBL/GenBank/DDBJ databases">
        <authorList>
            <person name="Pain A."/>
        </authorList>
    </citation>
    <scope>NUCLEOTIDE SEQUENCE</scope>
    <source>
        <strain evidence="5">1802A</strain>
    </source>
</reference>
<dbReference type="Pfam" id="PF25168">
    <property type="entry name" value="Beta-prop_WDR36-Utp21_2nd"/>
    <property type="match status" value="1"/>
</dbReference>
<evidence type="ECO:0000259" key="3">
    <source>
        <dbReference type="Pfam" id="PF04192"/>
    </source>
</evidence>
<dbReference type="Proteomes" id="UP001195914">
    <property type="component" value="Unassembled WGS sequence"/>
</dbReference>
<name>A0AAD9GAG6_BABDI</name>
<dbReference type="Gene3D" id="2.130.10.10">
    <property type="entry name" value="YVTN repeat-like/Quinoprotein amine dehydrogenase"/>
    <property type="match status" value="2"/>
</dbReference>
<feature type="compositionally biased region" description="Basic and acidic residues" evidence="2">
    <location>
        <begin position="142"/>
        <end position="160"/>
    </location>
</feature>
<protein>
    <submittedName>
        <fullName evidence="5">WD domain, G-beta repeat containing protein</fullName>
    </submittedName>
</protein>
<dbReference type="SMART" id="SM00320">
    <property type="entry name" value="WD40"/>
    <property type="match status" value="3"/>
</dbReference>
<dbReference type="EMBL" id="JAHBMH010000062">
    <property type="protein sequence ID" value="KAK1934858.1"/>
    <property type="molecule type" value="Genomic_DNA"/>
</dbReference>